<dbReference type="GO" id="GO:0007166">
    <property type="term" value="P:cell surface receptor signaling pathway"/>
    <property type="evidence" value="ECO:0007669"/>
    <property type="project" value="InterPro"/>
</dbReference>
<dbReference type="AlphaFoldDB" id="A0A9W4WYJ5"/>
<reference evidence="1" key="1">
    <citation type="submission" date="2022-08" db="EMBL/GenBank/DDBJ databases">
        <authorList>
            <person name="Kallberg Y."/>
            <person name="Tangrot J."/>
            <person name="Rosling A."/>
        </authorList>
    </citation>
    <scope>NUCLEOTIDE SEQUENCE</scope>
    <source>
        <strain evidence="1">Wild A</strain>
    </source>
</reference>
<protein>
    <submittedName>
        <fullName evidence="1">10260_t:CDS:1</fullName>
    </submittedName>
</protein>
<dbReference type="Gene3D" id="1.20.930.20">
    <property type="entry name" value="Adaptor protein Cbl, N-terminal domain"/>
    <property type="match status" value="1"/>
</dbReference>
<evidence type="ECO:0000313" key="2">
    <source>
        <dbReference type="Proteomes" id="UP001153678"/>
    </source>
</evidence>
<name>A0A9W4WYJ5_9GLOM</name>
<accession>A0A9W4WYJ5</accession>
<gene>
    <name evidence="1" type="ORF">FWILDA_LOCUS13730</name>
</gene>
<keyword evidence="2" id="KW-1185">Reference proteome</keyword>
<dbReference type="InterPro" id="IPR036537">
    <property type="entry name" value="Adaptor_Cbl_N_dom_sf"/>
</dbReference>
<proteinExistence type="predicted"/>
<evidence type="ECO:0000313" key="1">
    <source>
        <dbReference type="EMBL" id="CAI2188739.1"/>
    </source>
</evidence>
<dbReference type="EMBL" id="CAMKVN010005375">
    <property type="protein sequence ID" value="CAI2188739.1"/>
    <property type="molecule type" value="Genomic_DNA"/>
</dbReference>
<organism evidence="1 2">
    <name type="scientific">Funneliformis geosporum</name>
    <dbReference type="NCBI Taxonomy" id="1117311"/>
    <lineage>
        <taxon>Eukaryota</taxon>
        <taxon>Fungi</taxon>
        <taxon>Fungi incertae sedis</taxon>
        <taxon>Mucoromycota</taxon>
        <taxon>Glomeromycotina</taxon>
        <taxon>Glomeromycetes</taxon>
        <taxon>Glomerales</taxon>
        <taxon>Glomeraceae</taxon>
        <taxon>Funneliformis</taxon>
    </lineage>
</organism>
<dbReference type="OrthoDB" id="774951at2759"/>
<comment type="caution">
    <text evidence="1">The sequence shown here is derived from an EMBL/GenBank/DDBJ whole genome shotgun (WGS) entry which is preliminary data.</text>
</comment>
<sequence length="146" mass="17143">MLPNETYAMRRECYRIIPEEYVAVPFVDFLPLIKEVTDAFNEMIKIYQEAEHNKIICGKLLDKVQKSDTAISNLKNRNENDEYFSRENFNKLKSLVHIIGNIRNFVGKIAKSYQDERIENDVKIFNYELDFMMQSMDISLASDTGN</sequence>
<dbReference type="Proteomes" id="UP001153678">
    <property type="component" value="Unassembled WGS sequence"/>
</dbReference>